<name>A0A060SZY8_BLAAD</name>
<protein>
    <submittedName>
        <fullName evidence="2">ARAD1C04312p</fullName>
    </submittedName>
</protein>
<feature type="compositionally biased region" description="Low complexity" evidence="1">
    <location>
        <begin position="32"/>
        <end position="41"/>
    </location>
</feature>
<accession>A0A060SZY8</accession>
<organism evidence="2">
    <name type="scientific">Blastobotrys adeninivorans</name>
    <name type="common">Yeast</name>
    <name type="synonym">Arxula adeninivorans</name>
    <dbReference type="NCBI Taxonomy" id="409370"/>
    <lineage>
        <taxon>Eukaryota</taxon>
        <taxon>Fungi</taxon>
        <taxon>Dikarya</taxon>
        <taxon>Ascomycota</taxon>
        <taxon>Saccharomycotina</taxon>
        <taxon>Dipodascomycetes</taxon>
        <taxon>Dipodascales</taxon>
        <taxon>Trichomonascaceae</taxon>
        <taxon>Blastobotrys</taxon>
    </lineage>
</organism>
<dbReference type="AlphaFoldDB" id="A0A060SZY8"/>
<evidence type="ECO:0000313" key="2">
    <source>
        <dbReference type="EMBL" id="CDP34084.1"/>
    </source>
</evidence>
<proteinExistence type="predicted"/>
<feature type="region of interest" description="Disordered" evidence="1">
    <location>
        <begin position="1"/>
        <end position="54"/>
    </location>
</feature>
<reference evidence="2" key="1">
    <citation type="submission" date="2014-02" db="EMBL/GenBank/DDBJ databases">
        <authorList>
            <person name="Genoscope - CEA"/>
        </authorList>
    </citation>
    <scope>NUCLEOTIDE SEQUENCE</scope>
    <source>
        <strain evidence="2">LS3</strain>
    </source>
</reference>
<dbReference type="EMBL" id="HG937693">
    <property type="protein sequence ID" value="CDP34084.1"/>
    <property type="molecule type" value="Genomic_DNA"/>
</dbReference>
<gene>
    <name evidence="2" type="ORF">GNLVRS02_ARAD1C04312g</name>
</gene>
<evidence type="ECO:0000256" key="1">
    <source>
        <dbReference type="SAM" id="MobiDB-lite"/>
    </source>
</evidence>
<reference evidence="2" key="2">
    <citation type="submission" date="2014-06" db="EMBL/GenBank/DDBJ databases">
        <title>The complete genome of Blastobotrys (Arxula) adeninivorans LS3 - a yeast of biotechnological interest.</title>
        <authorList>
            <person name="Kunze G."/>
            <person name="Gaillardin C."/>
            <person name="Czernicka M."/>
            <person name="Durrens P."/>
            <person name="Martin T."/>
            <person name="Boer E."/>
            <person name="Gabaldon T."/>
            <person name="Cruz J."/>
            <person name="Talla E."/>
            <person name="Marck C."/>
            <person name="Goffeau A."/>
            <person name="Barbe V."/>
            <person name="Baret P."/>
            <person name="Baronian K."/>
            <person name="Beier S."/>
            <person name="Bleykasten C."/>
            <person name="Bode R."/>
            <person name="Casaregola S."/>
            <person name="Despons L."/>
            <person name="Fairhead C."/>
            <person name="Giersberg M."/>
            <person name="Gierski P."/>
            <person name="Hahnel U."/>
            <person name="Hartmann A."/>
            <person name="Jankowska D."/>
            <person name="Jubin C."/>
            <person name="Jung P."/>
            <person name="Lafontaine I."/>
            <person name="Leh-Louis V."/>
            <person name="Lemaire M."/>
            <person name="Marcet-Houben M."/>
            <person name="Mascher M."/>
            <person name="Morel G."/>
            <person name="Richard G.-F."/>
            <person name="Riechen J."/>
            <person name="Sacerdot C."/>
            <person name="Sarkar A."/>
            <person name="Savel G."/>
            <person name="Schacherer J."/>
            <person name="Sherman D."/>
            <person name="Straub M.-L."/>
            <person name="Stein N."/>
            <person name="Thierry A."/>
            <person name="Trautwein-Schult A."/>
            <person name="Westhof E."/>
            <person name="Worch S."/>
            <person name="Dujon B."/>
            <person name="Souciet J.-L."/>
            <person name="Wincker P."/>
            <person name="Scholz U."/>
            <person name="Neuveglise N."/>
        </authorList>
    </citation>
    <scope>NUCLEOTIDE SEQUENCE</scope>
    <source>
        <strain evidence="2">LS3</strain>
    </source>
</reference>
<feature type="compositionally biased region" description="Low complexity" evidence="1">
    <location>
        <begin position="1"/>
        <end position="18"/>
    </location>
</feature>
<sequence>MMSATASATTTPLSSPMLRPTNLSLNLTGYEPSSLSLAHSAPPTPPLEDPVQETKRNLERTRVFQRTRIAELYSGLLKSQAEPNYGYMQASHNWNLNNIESIVNDLLNENRKPRNPASKYFTSVTDETKHILVMLRDALAEHEAVSTRVEQFDKGIY</sequence>